<protein>
    <submittedName>
        <fullName evidence="5">4'-phosphopantetheinyl transferase superfamily protein</fullName>
    </submittedName>
</protein>
<evidence type="ECO:0000259" key="3">
    <source>
        <dbReference type="Pfam" id="PF01648"/>
    </source>
</evidence>
<dbReference type="GO" id="GO:0016740">
    <property type="term" value="F:transferase activity"/>
    <property type="evidence" value="ECO:0007669"/>
    <property type="project" value="UniProtKB-KW"/>
</dbReference>
<keyword evidence="1 5" id="KW-0808">Transferase</keyword>
<organism evidence="5 6">
    <name type="scientific">Cellulomonas xiejunii</name>
    <dbReference type="NCBI Taxonomy" id="2968083"/>
    <lineage>
        <taxon>Bacteria</taxon>
        <taxon>Bacillati</taxon>
        <taxon>Actinomycetota</taxon>
        <taxon>Actinomycetes</taxon>
        <taxon>Micrococcales</taxon>
        <taxon>Cellulomonadaceae</taxon>
        <taxon>Cellulomonas</taxon>
    </lineage>
</organism>
<dbReference type="PANTHER" id="PTHR38096">
    <property type="entry name" value="ENTEROBACTIN SYNTHASE COMPONENT D"/>
    <property type="match status" value="1"/>
</dbReference>
<reference evidence="5 6" key="1">
    <citation type="submission" date="2022-07" db="EMBL/GenBank/DDBJ databases">
        <title>Novel species in genus cellulomonas.</title>
        <authorList>
            <person name="Ye L."/>
        </authorList>
    </citation>
    <scope>NUCLEOTIDE SEQUENCE [LARGE SCALE GENOMIC DNA]</scope>
    <source>
        <strain evidence="6">zg-B89</strain>
    </source>
</reference>
<dbReference type="InterPro" id="IPR008278">
    <property type="entry name" value="4-PPantetheinyl_Trfase_dom"/>
</dbReference>
<evidence type="ECO:0000256" key="2">
    <source>
        <dbReference type="SAM" id="MobiDB-lite"/>
    </source>
</evidence>
<keyword evidence="6" id="KW-1185">Reference proteome</keyword>
<dbReference type="RefSeq" id="WP_227578453.1">
    <property type="nucleotide sequence ID" value="NZ_CP101987.1"/>
</dbReference>
<evidence type="ECO:0000256" key="1">
    <source>
        <dbReference type="ARBA" id="ARBA00022679"/>
    </source>
</evidence>
<dbReference type="PANTHER" id="PTHR38096:SF1">
    <property type="entry name" value="ENTEROBACTIN SYNTHASE COMPONENT D"/>
    <property type="match status" value="1"/>
</dbReference>
<feature type="domain" description="4'-phosphopantetheinyl transferase" evidence="3">
    <location>
        <begin position="101"/>
        <end position="175"/>
    </location>
</feature>
<sequence>MLADLLPPGVVAVESFGPCAPAPLIGDEAAAVARAVPTRRAEYAAVRACARDALEQLGAGRPAVPSAPDRSPVWPAGVVGALTHCDGYRAAAVAHARDWTGVGIDAEPLAPLPDGVAHLVMSDDERADLADVDPALFPERVLFSAKESVYKVWYPAVRTWLGFEDVRVRLGDGTFTAHLQVLGLGVDTLHGRWTTGRGLVVTAVTLAHPPGRHAGAGADEDWSSGRRTC</sequence>
<gene>
    <name evidence="5" type="ORF">NP048_05385</name>
</gene>
<feature type="region of interest" description="Disordered" evidence="2">
    <location>
        <begin position="210"/>
        <end position="229"/>
    </location>
</feature>
<name>A0ABY5KT24_9CELL</name>
<feature type="domain" description="4'-phosphopantetheinyl transferase N-terminal" evidence="4">
    <location>
        <begin position="28"/>
        <end position="94"/>
    </location>
</feature>
<dbReference type="SUPFAM" id="SSF56214">
    <property type="entry name" value="4'-phosphopantetheinyl transferase"/>
    <property type="match status" value="1"/>
</dbReference>
<evidence type="ECO:0000313" key="6">
    <source>
        <dbReference type="Proteomes" id="UP001316384"/>
    </source>
</evidence>
<dbReference type="InterPro" id="IPR041354">
    <property type="entry name" value="4PPT_N"/>
</dbReference>
<dbReference type="InterPro" id="IPR037143">
    <property type="entry name" value="4-PPantetheinyl_Trfase_dom_sf"/>
</dbReference>
<evidence type="ECO:0000313" key="5">
    <source>
        <dbReference type="EMBL" id="UUI72879.1"/>
    </source>
</evidence>
<evidence type="ECO:0000259" key="4">
    <source>
        <dbReference type="Pfam" id="PF17837"/>
    </source>
</evidence>
<proteinExistence type="predicted"/>
<accession>A0ABY5KT24</accession>
<dbReference type="InterPro" id="IPR003542">
    <property type="entry name" value="Enbac_synth_compD-like"/>
</dbReference>
<dbReference type="PRINTS" id="PR01399">
    <property type="entry name" value="ENTSNTHTASED"/>
</dbReference>
<dbReference type="Pfam" id="PF01648">
    <property type="entry name" value="ACPS"/>
    <property type="match status" value="1"/>
</dbReference>
<dbReference type="Pfam" id="PF17837">
    <property type="entry name" value="4PPT_N"/>
    <property type="match status" value="1"/>
</dbReference>
<dbReference type="Proteomes" id="UP001316384">
    <property type="component" value="Chromosome"/>
</dbReference>
<dbReference type="EMBL" id="CP101987">
    <property type="protein sequence ID" value="UUI72879.1"/>
    <property type="molecule type" value="Genomic_DNA"/>
</dbReference>